<dbReference type="AlphaFoldDB" id="E6PD25"/>
<evidence type="ECO:0000313" key="1">
    <source>
        <dbReference type="EMBL" id="CBH74360.1"/>
    </source>
</evidence>
<sequence>MEITRRSTLVEVCFTVCTALQHTGAIAVLTGGSAAVYYAPERYQSADADFIVTWNQNPRAAASALRELGFIEKAGLYHHPETPFALEFPPGPLSIGETIVRNYETIRRGDRVLHVLSRTDSVCDRLAAFYHWGDRSSLRTALDVARSGEIDLKSVASWSEREGASEKFAEFVRRYHEERHERG</sequence>
<name>E6PD25_9ZZZZ</name>
<organism evidence="1">
    <name type="scientific">mine drainage metagenome</name>
    <dbReference type="NCBI Taxonomy" id="410659"/>
    <lineage>
        <taxon>unclassified sequences</taxon>
        <taxon>metagenomes</taxon>
        <taxon>ecological metagenomes</taxon>
    </lineage>
</organism>
<protein>
    <recommendedName>
        <fullName evidence="2">Protein containing DUF1814</fullName>
    </recommendedName>
</protein>
<evidence type="ECO:0008006" key="2">
    <source>
        <dbReference type="Google" id="ProtNLM"/>
    </source>
</evidence>
<accession>E6PD25</accession>
<proteinExistence type="predicted"/>
<dbReference type="EMBL" id="CABL01000001">
    <property type="protein sequence ID" value="CBH74360.1"/>
    <property type="molecule type" value="Genomic_DNA"/>
</dbReference>
<reference evidence="1" key="1">
    <citation type="submission" date="2009-10" db="EMBL/GenBank/DDBJ databases">
        <title>Diversity of trophic interactions inside an arsenic-rich microbial ecosystem.</title>
        <authorList>
            <person name="Bertin P.N."/>
            <person name="Heinrich-Salmeron A."/>
            <person name="Pelletier E."/>
            <person name="Goulhen-Chollet F."/>
            <person name="Arsene-Ploetze F."/>
            <person name="Gallien S."/>
            <person name="Calteau A."/>
            <person name="Vallenet D."/>
            <person name="Casiot C."/>
            <person name="Chane-Woon-Ming B."/>
            <person name="Giloteaux L."/>
            <person name="Barakat M."/>
            <person name="Bonnefoy V."/>
            <person name="Bruneel O."/>
            <person name="Chandler M."/>
            <person name="Cleiss J."/>
            <person name="Duran R."/>
            <person name="Elbaz-Poulichet F."/>
            <person name="Fonknechten N."/>
            <person name="Lauga B."/>
            <person name="Mornico D."/>
            <person name="Ortet P."/>
            <person name="Schaeffer C."/>
            <person name="Siguier P."/>
            <person name="Alexander Thil Smith A."/>
            <person name="Van Dorsselaer A."/>
            <person name="Weissenbach J."/>
            <person name="Medigue C."/>
            <person name="Le Paslier D."/>
        </authorList>
    </citation>
    <scope>NUCLEOTIDE SEQUENCE</scope>
</reference>
<gene>
    <name evidence="1" type="ORF">CARN1_2247</name>
</gene>
<comment type="caution">
    <text evidence="1">The sequence shown here is derived from an EMBL/GenBank/DDBJ whole genome shotgun (WGS) entry which is preliminary data.</text>
</comment>